<dbReference type="GO" id="GO:0016791">
    <property type="term" value="F:phosphatase activity"/>
    <property type="evidence" value="ECO:0007669"/>
    <property type="project" value="TreeGrafter"/>
</dbReference>
<dbReference type="PANTHER" id="PTHR43156">
    <property type="entry name" value="STAGE II SPORULATION PROTEIN E-RELATED"/>
    <property type="match status" value="1"/>
</dbReference>
<dbReference type="InterPro" id="IPR036457">
    <property type="entry name" value="PPM-type-like_dom_sf"/>
</dbReference>
<keyword evidence="1" id="KW-0378">Hydrolase</keyword>
<dbReference type="AlphaFoldDB" id="A0AA91DGY7"/>
<feature type="modified residue" description="4-aspartylphosphate" evidence="2">
    <location>
        <position position="51"/>
    </location>
</feature>
<keyword evidence="2" id="KW-0597">Phosphoprotein</keyword>
<dbReference type="SUPFAM" id="SSF52172">
    <property type="entry name" value="CheY-like"/>
    <property type="match status" value="1"/>
</dbReference>
<sequence length="378" mass="41805">MKILVADDLPENRALLDKLLTRMRHQVVLAANGGEAVALFAATDPDLVLMDIMMPAMDGLQAIKAIRAIGRDKWTPIFVVSALSETEDIVAGLEAGADDYLPKPFNQAILQAKLNSVQRFLDMQQVIAADTAQLKIYRDRNETEQLFLQNIFARLIRQNDLKDDYLQFWLKPAHRFSGDLISARRISQQQIYFMLADSTGHGLAAAIPTVIVNQAFQAMTRKGLAIAIIVREINRLLYSQMPPDRFVALTIGMIDSARKSIEIWNGGLPAAMALNAAGEVMHAFQSRHTFAGILPDAEFDDRCELWQWQAACELFVYSDGLTDAQNAEHARFGPHGVIAALSANPAGRRIDAVKAALERHLATGDAHDDISCMAIRCL</sequence>
<evidence type="ECO:0000313" key="5">
    <source>
        <dbReference type="Proteomes" id="UP000077734"/>
    </source>
</evidence>
<dbReference type="Pfam" id="PF00072">
    <property type="entry name" value="Response_reg"/>
    <property type="match status" value="1"/>
</dbReference>
<evidence type="ECO:0000256" key="1">
    <source>
        <dbReference type="ARBA" id="ARBA00022801"/>
    </source>
</evidence>
<dbReference type="InterPro" id="IPR011006">
    <property type="entry name" value="CheY-like_superfamily"/>
</dbReference>
<gene>
    <name evidence="4" type="ORF">A1356_22145</name>
</gene>
<dbReference type="Gene3D" id="3.60.40.10">
    <property type="entry name" value="PPM-type phosphatase domain"/>
    <property type="match status" value="1"/>
</dbReference>
<reference evidence="4 5" key="1">
    <citation type="submission" date="2016-03" db="EMBL/GenBank/DDBJ databases">
        <authorList>
            <person name="Heylen K."/>
            <person name="De Vos P."/>
            <person name="Vekeman B."/>
        </authorList>
    </citation>
    <scope>NUCLEOTIDE SEQUENCE [LARGE SCALE GENOMIC DNA]</scope>
    <source>
        <strain evidence="4 5">R-49807</strain>
    </source>
</reference>
<dbReference type="GO" id="GO:0000160">
    <property type="term" value="P:phosphorelay signal transduction system"/>
    <property type="evidence" value="ECO:0007669"/>
    <property type="project" value="InterPro"/>
</dbReference>
<protein>
    <recommendedName>
        <fullName evidence="3">Response regulatory domain-containing protein</fullName>
    </recommendedName>
</protein>
<keyword evidence="5" id="KW-1185">Reference proteome</keyword>
<evidence type="ECO:0000313" key="4">
    <source>
        <dbReference type="EMBL" id="OAI30104.1"/>
    </source>
</evidence>
<dbReference type="InterPro" id="IPR001932">
    <property type="entry name" value="PPM-type_phosphatase-like_dom"/>
</dbReference>
<evidence type="ECO:0000259" key="3">
    <source>
        <dbReference type="PROSITE" id="PS50110"/>
    </source>
</evidence>
<dbReference type="PROSITE" id="PS50110">
    <property type="entry name" value="RESPONSE_REGULATORY"/>
    <property type="match status" value="1"/>
</dbReference>
<dbReference type="EMBL" id="LUUL01000010">
    <property type="protein sequence ID" value="OAI30104.1"/>
    <property type="molecule type" value="Genomic_DNA"/>
</dbReference>
<dbReference type="SMART" id="SM00448">
    <property type="entry name" value="REC"/>
    <property type="match status" value="1"/>
</dbReference>
<name>A0AA91DGY7_9GAMM</name>
<feature type="domain" description="Response regulatory" evidence="3">
    <location>
        <begin position="2"/>
        <end position="118"/>
    </location>
</feature>
<accession>A0AA91DGY7</accession>
<dbReference type="Proteomes" id="UP000077734">
    <property type="component" value="Unassembled WGS sequence"/>
</dbReference>
<dbReference type="RefSeq" id="WP_064024143.1">
    <property type="nucleotide sequence ID" value="NZ_LUUL01000010.1"/>
</dbReference>
<comment type="caution">
    <text evidence="4">The sequence shown here is derived from an EMBL/GenBank/DDBJ whole genome shotgun (WGS) entry which is preliminary data.</text>
</comment>
<proteinExistence type="predicted"/>
<dbReference type="InterPro" id="IPR001789">
    <property type="entry name" value="Sig_transdc_resp-reg_receiver"/>
</dbReference>
<organism evidence="4 5">
    <name type="scientific">Methylomonas koyamae</name>
    <dbReference type="NCBI Taxonomy" id="702114"/>
    <lineage>
        <taxon>Bacteria</taxon>
        <taxon>Pseudomonadati</taxon>
        <taxon>Pseudomonadota</taxon>
        <taxon>Gammaproteobacteria</taxon>
        <taxon>Methylococcales</taxon>
        <taxon>Methylococcaceae</taxon>
        <taxon>Methylomonas</taxon>
    </lineage>
</organism>
<dbReference type="InterPro" id="IPR052016">
    <property type="entry name" value="Bact_Sigma-Reg"/>
</dbReference>
<dbReference type="Gene3D" id="3.40.50.2300">
    <property type="match status" value="1"/>
</dbReference>
<dbReference type="Pfam" id="PF07228">
    <property type="entry name" value="SpoIIE"/>
    <property type="match status" value="1"/>
</dbReference>
<dbReference type="PANTHER" id="PTHR43156:SF2">
    <property type="entry name" value="STAGE II SPORULATION PROTEIN E"/>
    <property type="match status" value="1"/>
</dbReference>
<dbReference type="SMART" id="SM00331">
    <property type="entry name" value="PP2C_SIG"/>
    <property type="match status" value="1"/>
</dbReference>
<evidence type="ECO:0000256" key="2">
    <source>
        <dbReference type="PROSITE-ProRule" id="PRU00169"/>
    </source>
</evidence>